<dbReference type="Gene3D" id="3.30.450.90">
    <property type="match status" value="1"/>
</dbReference>
<name>A0A5E6M7T3_9BACT</name>
<sequence length="391" mass="41734">MPPGSTTDSSGSAGLVCRSLGNLCGKGLRAPVNHLDEILISALEARATAVHLFAGEAPAARVEGKLLPLSFPPVSRPQLDLWLQALAGPRQSSEAKRAATGRILYRGPDGILFRGHFFESKEGSGAVLLPILPPPPIDQRLLPPALRHLADIRGLVLVAGGIATGKTSLLGSLVAWLGSVQFWRILVLEVEPARFSFPFGPSWICRWEIPRDFPTLTAALDAAVALDGEMVAIDPLRRAEEIAAALALAASGKLVLATHESEGATAAVANVIHELERNGKGLEIDRLAATLRLTLCPIVLPRKDGDGFFVLLEVLPGLPAVAAAIRARSFGSLEEYLQVAPDGGKRVDDAILQLWKAGMIRSEVAFRHAREKERLLAHFEEVPRQGSSPNG</sequence>
<dbReference type="Gene3D" id="3.40.50.300">
    <property type="entry name" value="P-loop containing nucleotide triphosphate hydrolases"/>
    <property type="match status" value="1"/>
</dbReference>
<dbReference type="AlphaFoldDB" id="A0A5E6M7T3"/>
<dbReference type="Proteomes" id="UP000381693">
    <property type="component" value="Unassembled WGS sequence"/>
</dbReference>
<comment type="caution">
    <text evidence="1">The sequence shown here is derived from an EMBL/GenBank/DDBJ whole genome shotgun (WGS) entry which is preliminary data.</text>
</comment>
<dbReference type="InterPro" id="IPR027417">
    <property type="entry name" value="P-loop_NTPase"/>
</dbReference>
<accession>A0A5E6M7T3</accession>
<dbReference type="EMBL" id="CABFUZ020000087">
    <property type="protein sequence ID" value="VVM05423.1"/>
    <property type="molecule type" value="Genomic_DNA"/>
</dbReference>
<evidence type="ECO:0000313" key="2">
    <source>
        <dbReference type="Proteomes" id="UP000381693"/>
    </source>
</evidence>
<protein>
    <submittedName>
        <fullName evidence="1">Twitching mobility protein</fullName>
    </submittedName>
</protein>
<dbReference type="SUPFAM" id="SSF52540">
    <property type="entry name" value="P-loop containing nucleoside triphosphate hydrolases"/>
    <property type="match status" value="1"/>
</dbReference>
<evidence type="ECO:0000313" key="1">
    <source>
        <dbReference type="EMBL" id="VVM05423.1"/>
    </source>
</evidence>
<reference evidence="1" key="1">
    <citation type="submission" date="2019-09" db="EMBL/GenBank/DDBJ databases">
        <authorList>
            <person name="Cremers G."/>
        </authorList>
    </citation>
    <scope>NUCLEOTIDE SEQUENCE [LARGE SCALE GENOMIC DNA]</scope>
    <source>
        <strain evidence="1">3B</strain>
    </source>
</reference>
<dbReference type="RefSeq" id="WP_142524661.1">
    <property type="nucleotide sequence ID" value="NZ_CABFUZ020000087.1"/>
</dbReference>
<keyword evidence="2" id="KW-1185">Reference proteome</keyword>
<gene>
    <name evidence="1" type="primary">pilT</name>
    <name evidence="1" type="ORF">MAMC_00566</name>
</gene>
<proteinExistence type="predicted"/>
<organism evidence="1 2">
    <name type="scientific">Methylacidimicrobium cyclopophantes</name>
    <dbReference type="NCBI Taxonomy" id="1041766"/>
    <lineage>
        <taxon>Bacteria</taxon>
        <taxon>Pseudomonadati</taxon>
        <taxon>Verrucomicrobiota</taxon>
        <taxon>Methylacidimicrobium</taxon>
    </lineage>
</organism>
<dbReference type="OrthoDB" id="187333at2"/>